<dbReference type="AlphaFoldDB" id="A4GAK5"/>
<dbReference type="GO" id="GO:0003677">
    <property type="term" value="F:DNA binding"/>
    <property type="evidence" value="ECO:0007669"/>
    <property type="project" value="UniProtKB-KW"/>
</dbReference>
<dbReference type="HOGENOM" id="CLU_039613_6_2_4"/>
<dbReference type="EMBL" id="CU207211">
    <property type="protein sequence ID" value="CAL63542.1"/>
    <property type="molecule type" value="Genomic_DNA"/>
</dbReference>
<evidence type="ECO:0000313" key="7">
    <source>
        <dbReference type="Proteomes" id="UP000006697"/>
    </source>
</evidence>
<protein>
    <submittedName>
        <fullName evidence="6">Transcriptional regulator, LysR family</fullName>
    </submittedName>
</protein>
<dbReference type="KEGG" id="har:HEAR3441"/>
<dbReference type="SUPFAM" id="SSF53850">
    <property type="entry name" value="Periplasmic binding protein-like II"/>
    <property type="match status" value="1"/>
</dbReference>
<sequence>MFVRQLDYLVTLAREKHFARAAEICCVSQPALSAAVRNLETELGVAIVQRGQRFQGFTPEGERILDWARQTLAALEGMRQEASMSRVKLSGTLRLGAIPTTMPIVSLLTGPCRAQHADLRQRVLSLSTEEIMRRLDDFELDIGLTYLEDQRLSGFHVQPLYRERYMLLARDQLAMGDRTEISWEDAAELPLCLLTAHMQNRRIVDAAFRRADVQPNVAVETDSVFALYSQVRHAGLFSVVPHSLLCLFESRDEMAAIPLVPELSRAIGMISLAHDPCSPVVTAARNIAAQIDLQARFDAYISGSYQPITSND</sequence>
<dbReference type="InterPro" id="IPR000847">
    <property type="entry name" value="LysR_HTH_N"/>
</dbReference>
<gene>
    <name evidence="6" type="ordered locus">HEAR3441</name>
</gene>
<dbReference type="PROSITE" id="PS50931">
    <property type="entry name" value="HTH_LYSR"/>
    <property type="match status" value="1"/>
</dbReference>
<dbReference type="Pfam" id="PF03466">
    <property type="entry name" value="LysR_substrate"/>
    <property type="match status" value="1"/>
</dbReference>
<proteinExistence type="inferred from homology"/>
<organism evidence="6 7">
    <name type="scientific">Herminiimonas arsenicoxydans</name>
    <dbReference type="NCBI Taxonomy" id="204773"/>
    <lineage>
        <taxon>Bacteria</taxon>
        <taxon>Pseudomonadati</taxon>
        <taxon>Pseudomonadota</taxon>
        <taxon>Betaproteobacteria</taxon>
        <taxon>Burkholderiales</taxon>
        <taxon>Oxalobacteraceae</taxon>
        <taxon>Herminiimonas</taxon>
    </lineage>
</organism>
<feature type="domain" description="HTH lysR-type" evidence="5">
    <location>
        <begin position="1"/>
        <end position="58"/>
    </location>
</feature>
<keyword evidence="3" id="KW-0238">DNA-binding</keyword>
<accession>A4GAK5</accession>
<reference evidence="6 7" key="1">
    <citation type="journal article" date="2007" name="PLoS Genet.">
        <title>A tale of two oxidation states: bacterial colonization of arsenic-rich environments.</title>
        <authorList>
            <person name="Muller D."/>
            <person name="Medigue C."/>
            <person name="Koechler S."/>
            <person name="Barbe V."/>
            <person name="Barakat M."/>
            <person name="Talla E."/>
            <person name="Bonnefoy V."/>
            <person name="Krin E."/>
            <person name="Arsene-Ploetze F."/>
            <person name="Carapito C."/>
            <person name="Chandler M."/>
            <person name="Cournoyer B."/>
            <person name="Cruveiller S."/>
            <person name="Dossat C."/>
            <person name="Duval S."/>
            <person name="Heymann M."/>
            <person name="Leize E."/>
            <person name="Lieutaud A."/>
            <person name="Lievremont D."/>
            <person name="Makita Y."/>
            <person name="Mangenot S."/>
            <person name="Nitschke W."/>
            <person name="Ortet P."/>
            <person name="Perdrial N."/>
            <person name="Schoepp B."/>
            <person name="Siguier N."/>
            <person name="Simeonova D.D."/>
            <person name="Rouy Z."/>
            <person name="Segurens B."/>
            <person name="Turlin E."/>
            <person name="Vallenet D."/>
            <person name="Van Dorsselaer A."/>
            <person name="Weiss S."/>
            <person name="Weissenbach J."/>
            <person name="Lett M.C."/>
            <person name="Danchin A."/>
            <person name="Bertin P.N."/>
        </authorList>
    </citation>
    <scope>NUCLEOTIDE SEQUENCE [LARGE SCALE GENOMIC DNA]</scope>
    <source>
        <strain evidence="7">ULPAs1</strain>
    </source>
</reference>
<dbReference type="GO" id="GO:0003700">
    <property type="term" value="F:DNA-binding transcription factor activity"/>
    <property type="evidence" value="ECO:0007669"/>
    <property type="project" value="InterPro"/>
</dbReference>
<dbReference type="Proteomes" id="UP000006697">
    <property type="component" value="Chromosome"/>
</dbReference>
<dbReference type="GO" id="GO:0005829">
    <property type="term" value="C:cytosol"/>
    <property type="evidence" value="ECO:0007669"/>
    <property type="project" value="TreeGrafter"/>
</dbReference>
<dbReference type="Gene3D" id="1.10.10.10">
    <property type="entry name" value="Winged helix-like DNA-binding domain superfamily/Winged helix DNA-binding domain"/>
    <property type="match status" value="1"/>
</dbReference>
<keyword evidence="4" id="KW-0804">Transcription</keyword>
<evidence type="ECO:0000256" key="3">
    <source>
        <dbReference type="ARBA" id="ARBA00023125"/>
    </source>
</evidence>
<keyword evidence="7" id="KW-1185">Reference proteome</keyword>
<dbReference type="SUPFAM" id="SSF46785">
    <property type="entry name" value="Winged helix' DNA-binding domain"/>
    <property type="match status" value="1"/>
</dbReference>
<dbReference type="InterPro" id="IPR036390">
    <property type="entry name" value="WH_DNA-bd_sf"/>
</dbReference>
<evidence type="ECO:0000256" key="4">
    <source>
        <dbReference type="ARBA" id="ARBA00023163"/>
    </source>
</evidence>
<evidence type="ECO:0000313" key="6">
    <source>
        <dbReference type="EMBL" id="CAL63542.1"/>
    </source>
</evidence>
<dbReference type="STRING" id="204773.HEAR3441"/>
<comment type="similarity">
    <text evidence="1">Belongs to the LysR transcriptional regulatory family.</text>
</comment>
<evidence type="ECO:0000256" key="2">
    <source>
        <dbReference type="ARBA" id="ARBA00023015"/>
    </source>
</evidence>
<dbReference type="CDD" id="cd05466">
    <property type="entry name" value="PBP2_LTTR_substrate"/>
    <property type="match status" value="1"/>
</dbReference>
<dbReference type="InterPro" id="IPR005119">
    <property type="entry name" value="LysR_subst-bd"/>
</dbReference>
<dbReference type="InterPro" id="IPR036388">
    <property type="entry name" value="WH-like_DNA-bd_sf"/>
</dbReference>
<dbReference type="PRINTS" id="PR00039">
    <property type="entry name" value="HTHLYSR"/>
</dbReference>
<dbReference type="FunFam" id="1.10.10.10:FF:000001">
    <property type="entry name" value="LysR family transcriptional regulator"/>
    <property type="match status" value="1"/>
</dbReference>
<keyword evidence="2" id="KW-0805">Transcription regulation</keyword>
<dbReference type="PANTHER" id="PTHR30419">
    <property type="entry name" value="HTH-TYPE TRANSCRIPTIONAL REGULATOR YBHD"/>
    <property type="match status" value="1"/>
</dbReference>
<dbReference type="PANTHER" id="PTHR30419:SF31">
    <property type="entry name" value="BLR3139 PROTEIN"/>
    <property type="match status" value="1"/>
</dbReference>
<dbReference type="InterPro" id="IPR050950">
    <property type="entry name" value="HTH-type_LysR_regulators"/>
</dbReference>
<evidence type="ECO:0000259" key="5">
    <source>
        <dbReference type="PROSITE" id="PS50931"/>
    </source>
</evidence>
<dbReference type="Pfam" id="PF00126">
    <property type="entry name" value="HTH_1"/>
    <property type="match status" value="1"/>
</dbReference>
<dbReference type="Gene3D" id="3.40.190.290">
    <property type="match status" value="1"/>
</dbReference>
<dbReference type="OrthoDB" id="9786526at2"/>
<name>A4GAK5_HERAR</name>
<dbReference type="eggNOG" id="COG0583">
    <property type="taxonomic scope" value="Bacteria"/>
</dbReference>
<evidence type="ECO:0000256" key="1">
    <source>
        <dbReference type="ARBA" id="ARBA00009437"/>
    </source>
</evidence>